<reference evidence="2" key="1">
    <citation type="journal article" date="2014" name="Int. J. Syst. Evol. Microbiol.">
        <title>Complete genome of a new Firmicutes species belonging to the dominant human colonic microbiota ('Ruminococcus bicirculans') reveals two chromosomes and a selective capacity to utilize plant glucans.</title>
        <authorList>
            <consortium name="NISC Comparative Sequencing Program"/>
            <person name="Wegmann U."/>
            <person name="Louis P."/>
            <person name="Goesmann A."/>
            <person name="Henrissat B."/>
            <person name="Duncan S.H."/>
            <person name="Flint H.J."/>
        </authorList>
    </citation>
    <scope>NUCLEOTIDE SEQUENCE</scope>
    <source>
        <strain evidence="2">NBRC 107715</strain>
    </source>
</reference>
<reference evidence="2" key="4">
    <citation type="submission" date="2023-01" db="EMBL/GenBank/DDBJ databases">
        <title>Draft genome sequence of Methylobacterium oxalidis strain NBRC 107715.</title>
        <authorList>
            <person name="Sun Q."/>
            <person name="Mori K."/>
        </authorList>
    </citation>
    <scope>NUCLEOTIDE SEQUENCE</scope>
    <source>
        <strain evidence="2">NBRC 107715</strain>
    </source>
</reference>
<dbReference type="SUPFAM" id="SSF53335">
    <property type="entry name" value="S-adenosyl-L-methionine-dependent methyltransferases"/>
    <property type="match status" value="1"/>
</dbReference>
<dbReference type="InterPro" id="IPR029063">
    <property type="entry name" value="SAM-dependent_MTases_sf"/>
</dbReference>
<accession>A0A512J702</accession>
<evidence type="ECO:0008006" key="5">
    <source>
        <dbReference type="Google" id="ProtNLM"/>
    </source>
</evidence>
<dbReference type="Proteomes" id="UP000321960">
    <property type="component" value="Unassembled WGS sequence"/>
</dbReference>
<dbReference type="RefSeq" id="WP_170267922.1">
    <property type="nucleotide sequence ID" value="NZ_BJZU01000078.1"/>
</dbReference>
<evidence type="ECO:0000313" key="2">
    <source>
        <dbReference type="EMBL" id="GLS62663.1"/>
    </source>
</evidence>
<evidence type="ECO:0000313" key="3">
    <source>
        <dbReference type="Proteomes" id="UP000321960"/>
    </source>
</evidence>
<dbReference type="Gene3D" id="3.40.50.150">
    <property type="entry name" value="Vaccinia Virus protein VP39"/>
    <property type="match status" value="1"/>
</dbReference>
<gene>
    <name evidence="2" type="ORF">GCM10007888_10440</name>
    <name evidence="1" type="ORF">MOX02_37920</name>
</gene>
<dbReference type="Pfam" id="PF13578">
    <property type="entry name" value="Methyltransf_24"/>
    <property type="match status" value="1"/>
</dbReference>
<reference evidence="1 3" key="3">
    <citation type="submission" date="2019-07" db="EMBL/GenBank/DDBJ databases">
        <title>Whole genome shotgun sequence of Methylobacterium oxalidis NBRC 107715.</title>
        <authorList>
            <person name="Hosoyama A."/>
            <person name="Uohara A."/>
            <person name="Ohji S."/>
            <person name="Ichikawa N."/>
        </authorList>
    </citation>
    <scope>NUCLEOTIDE SEQUENCE [LARGE SCALE GENOMIC DNA]</scope>
    <source>
        <strain evidence="1 3">NBRC 107715</strain>
    </source>
</reference>
<organism evidence="1 3">
    <name type="scientific">Methylobacterium oxalidis</name>
    <dbReference type="NCBI Taxonomy" id="944322"/>
    <lineage>
        <taxon>Bacteria</taxon>
        <taxon>Pseudomonadati</taxon>
        <taxon>Pseudomonadota</taxon>
        <taxon>Alphaproteobacteria</taxon>
        <taxon>Hyphomicrobiales</taxon>
        <taxon>Methylobacteriaceae</taxon>
        <taxon>Methylobacterium</taxon>
    </lineage>
</organism>
<sequence>MHHERINRLARICGARRYLEVGVFHGHTFFNVDVDFKVAVDPTFQFDPAAHQNDRTRFHPVGSDDFFRSARYEPFDLIYLDGLHTFEQTLRDFLNSLAFAHDRTVWLFDDTVPNDNFSALPDQERCYRLRRELGNGDWAWMGDVFKVVYFIRSMMKFYHFRTFGGHGQTVVWRDPKQYDERAATPLAGIGEMPYEDFVETYVATMNFAEDEQIYATLERYAAGA</sequence>
<dbReference type="EMBL" id="BJZU01000078">
    <property type="protein sequence ID" value="GEP05754.1"/>
    <property type="molecule type" value="Genomic_DNA"/>
</dbReference>
<dbReference type="AlphaFoldDB" id="A0A512J702"/>
<reference evidence="4" key="2">
    <citation type="journal article" date="2019" name="Int. J. Syst. Evol. Microbiol.">
        <title>The Global Catalogue of Microorganisms (GCM) 10K type strain sequencing project: providing services to taxonomists for standard genome sequencing and annotation.</title>
        <authorList>
            <consortium name="The Broad Institute Genomics Platform"/>
            <consortium name="The Broad Institute Genome Sequencing Center for Infectious Disease"/>
            <person name="Wu L."/>
            <person name="Ma J."/>
        </authorList>
    </citation>
    <scope>NUCLEOTIDE SEQUENCE [LARGE SCALE GENOMIC DNA]</scope>
    <source>
        <strain evidence="4">NBRC 107715</strain>
    </source>
</reference>
<dbReference type="EMBL" id="BSPK01000016">
    <property type="protein sequence ID" value="GLS62663.1"/>
    <property type="molecule type" value="Genomic_DNA"/>
</dbReference>
<name>A0A512J702_9HYPH</name>
<comment type="caution">
    <text evidence="1">The sequence shown here is derived from an EMBL/GenBank/DDBJ whole genome shotgun (WGS) entry which is preliminary data.</text>
</comment>
<protein>
    <recommendedName>
        <fullName evidence="5">Class I SAM-dependent methyltransferase</fullName>
    </recommendedName>
</protein>
<proteinExistence type="predicted"/>
<keyword evidence="4" id="KW-1185">Reference proteome</keyword>
<evidence type="ECO:0000313" key="4">
    <source>
        <dbReference type="Proteomes" id="UP001156856"/>
    </source>
</evidence>
<dbReference type="Proteomes" id="UP001156856">
    <property type="component" value="Unassembled WGS sequence"/>
</dbReference>
<evidence type="ECO:0000313" key="1">
    <source>
        <dbReference type="EMBL" id="GEP05754.1"/>
    </source>
</evidence>